<dbReference type="EMBL" id="UINC01196754">
    <property type="protein sequence ID" value="SVE13898.1"/>
    <property type="molecule type" value="Genomic_DNA"/>
</dbReference>
<feature type="non-terminal residue" evidence="1">
    <location>
        <position position="47"/>
    </location>
</feature>
<gene>
    <name evidence="1" type="ORF">METZ01_LOCUS466752</name>
</gene>
<name>A0A383B3B6_9ZZZZ</name>
<reference evidence="1" key="1">
    <citation type="submission" date="2018-05" db="EMBL/GenBank/DDBJ databases">
        <authorList>
            <person name="Lanie J.A."/>
            <person name="Ng W.-L."/>
            <person name="Kazmierczak K.M."/>
            <person name="Andrzejewski T.M."/>
            <person name="Davidsen T.M."/>
            <person name="Wayne K.J."/>
            <person name="Tettelin H."/>
            <person name="Glass J.I."/>
            <person name="Rusch D."/>
            <person name="Podicherti R."/>
            <person name="Tsui H.-C.T."/>
            <person name="Winkler M.E."/>
        </authorList>
    </citation>
    <scope>NUCLEOTIDE SEQUENCE</scope>
</reference>
<protein>
    <submittedName>
        <fullName evidence="1">Uncharacterized protein</fullName>
    </submittedName>
</protein>
<dbReference type="AlphaFoldDB" id="A0A383B3B6"/>
<proteinExistence type="predicted"/>
<evidence type="ECO:0000313" key="1">
    <source>
        <dbReference type="EMBL" id="SVE13898.1"/>
    </source>
</evidence>
<organism evidence="1">
    <name type="scientific">marine metagenome</name>
    <dbReference type="NCBI Taxonomy" id="408172"/>
    <lineage>
        <taxon>unclassified sequences</taxon>
        <taxon>metagenomes</taxon>
        <taxon>ecological metagenomes</taxon>
    </lineage>
</organism>
<sequence length="47" mass="5126">MKCILLLLFIALSHLLTAAPSPFTSTDWPAWRGLHGDGHAKEIEGLP</sequence>
<accession>A0A383B3B6</accession>